<evidence type="ECO:0000256" key="11">
    <source>
        <dbReference type="ARBA" id="ARBA00023004"/>
    </source>
</evidence>
<keyword evidence="6 14" id="KW-0349">Heme</keyword>
<dbReference type="PRINTS" id="PR00465">
    <property type="entry name" value="EP450IV"/>
</dbReference>
<reference evidence="17" key="2">
    <citation type="submission" date="2014-06" db="EMBL/GenBank/DDBJ databases">
        <authorList>
            <person name="Hu T."/>
            <person name="Eisen M.B."/>
            <person name="Thornton K.R."/>
            <person name="Andolfatto P."/>
        </authorList>
    </citation>
    <scope>NUCLEOTIDE SEQUENCE</scope>
    <source>
        <strain evidence="17">W501</strain>
    </source>
</reference>
<dbReference type="GO" id="GO:0020037">
    <property type="term" value="F:heme binding"/>
    <property type="evidence" value="ECO:0007669"/>
    <property type="project" value="InterPro"/>
</dbReference>
<reference evidence="17" key="1">
    <citation type="journal article" date="2013" name="Genome Res.">
        <title>A second-generation assembly of the Drosophila simulans genome provides new insights into patterns of lineage-specific divergence.</title>
        <authorList>
            <person name="Hu T.T."/>
            <person name="Eisen M.B."/>
            <person name="Thornton K.R."/>
            <person name="Andolfatto P."/>
        </authorList>
    </citation>
    <scope>NUCLEOTIDE SEQUENCE [LARGE SCALE GENOMIC DNA]</scope>
    <source>
        <strain evidence="17">W501</strain>
    </source>
</reference>
<evidence type="ECO:0000256" key="6">
    <source>
        <dbReference type="ARBA" id="ARBA00022617"/>
    </source>
</evidence>
<dbReference type="AlphaFoldDB" id="A0A0J9RDW8"/>
<evidence type="ECO:0000256" key="9">
    <source>
        <dbReference type="ARBA" id="ARBA00022848"/>
    </source>
</evidence>
<accession>A0A0J9RDW8</accession>
<comment type="subcellular location">
    <subcellularLocation>
        <location evidence="4">Endoplasmic reticulum membrane</location>
        <topology evidence="4">Peripheral membrane protein</topology>
    </subcellularLocation>
    <subcellularLocation>
        <location evidence="3">Microsome membrane</location>
        <topology evidence="3">Peripheral membrane protein</topology>
    </subcellularLocation>
</comment>
<dbReference type="CDD" id="cd20628">
    <property type="entry name" value="CYP4"/>
    <property type="match status" value="1"/>
</dbReference>
<organism evidence="17">
    <name type="scientific">Drosophila simulans</name>
    <name type="common">Fruit fly</name>
    <dbReference type="NCBI Taxonomy" id="7240"/>
    <lineage>
        <taxon>Eukaryota</taxon>
        <taxon>Metazoa</taxon>
        <taxon>Ecdysozoa</taxon>
        <taxon>Arthropoda</taxon>
        <taxon>Hexapoda</taxon>
        <taxon>Insecta</taxon>
        <taxon>Pterygota</taxon>
        <taxon>Neoptera</taxon>
        <taxon>Endopterygota</taxon>
        <taxon>Diptera</taxon>
        <taxon>Brachycera</taxon>
        <taxon>Muscomorpha</taxon>
        <taxon>Ephydroidea</taxon>
        <taxon>Drosophilidae</taxon>
        <taxon>Drosophila</taxon>
        <taxon>Sophophora</taxon>
    </lineage>
</organism>
<evidence type="ECO:0000256" key="3">
    <source>
        <dbReference type="ARBA" id="ARBA00004174"/>
    </source>
</evidence>
<reference evidence="17" key="3">
    <citation type="submission" date="2015-04" db="EMBL/GenBank/DDBJ databases">
        <authorList>
            <consortium name="FlyBase"/>
        </authorList>
    </citation>
    <scope>NUCLEOTIDE SEQUENCE</scope>
    <source>
        <strain evidence="17">W501</strain>
    </source>
</reference>
<dbReference type="EC" id="1.14.-.-" evidence="17"/>
<dbReference type="InterPro" id="IPR017972">
    <property type="entry name" value="Cyt_P450_CS"/>
</dbReference>
<keyword evidence="9" id="KW-0492">Microsome</keyword>
<name>A0A0J9RDW8_DROSI</name>
<dbReference type="InterPro" id="IPR001128">
    <property type="entry name" value="Cyt_P450"/>
</dbReference>
<dbReference type="PROSITE" id="PS00086">
    <property type="entry name" value="CYTOCHROME_P450"/>
    <property type="match status" value="1"/>
</dbReference>
<dbReference type="Gene3D" id="1.10.630.10">
    <property type="entry name" value="Cytochrome P450"/>
    <property type="match status" value="1"/>
</dbReference>
<dbReference type="OrthoDB" id="1470350at2759"/>
<gene>
    <name evidence="17" type="primary">Dsim\GD11146</name>
    <name evidence="17" type="ORF">Dsimw501_GD11146</name>
</gene>
<evidence type="ECO:0000256" key="7">
    <source>
        <dbReference type="ARBA" id="ARBA00022723"/>
    </source>
</evidence>
<protein>
    <submittedName>
        <fullName evidence="17">Uncharacterized protein, isoform A</fullName>
        <ecNumber evidence="17">1.14.-.-</ecNumber>
    </submittedName>
</protein>
<evidence type="ECO:0000256" key="12">
    <source>
        <dbReference type="ARBA" id="ARBA00023033"/>
    </source>
</evidence>
<sequence length="542" mass="62031">MKCVQELRVLDSKPNIDLGGQLSTQLDPMHLRLLSSPQLERTTNLELCSILILLVISLSIYTFYATLNSYLRSVLLSLRLTGPPSLPFLGNCMLVTDKDLMRRCAGKAFDLYGSLVRIWVLLFPFFAVLEPEDLQVILSSKKHTNKVFFYRLMHNFLGDGLITSSGSKWSNHRRLIQPAFHHNLLEKFIDTFVDASQSLYENLDAEAVGTEINIAKYVNNCVLDILNEAVLGVPIKKRGQDVAMMEDSPFRQGKIMMPARFTQPWLLLDGIYHWTKMANDELNQKKRLNDFTRKMIQRRRQIQNNNNGNSERKCLLDHMIEISESNPDFTEEDIVNEACTFMLAGQDSVGAAVAFTLFLLTQNPECQDRCVLELATIFEDSNRAPTMTDLHEMRYMEMCIKEALRLYPSVPLIARKLGEEVRLAKHTLPAGSNVFICPYATHRLAHIYPDPEKFQPERFSPENTENRHPYAFLPFSAGPRYCIGNRFAIMEIKTIVSRLLRSYQLLPVTGKTTVAATFRITLRASGGLWVRLKERDHPLIEH</sequence>
<feature type="transmembrane region" description="Helical" evidence="16">
    <location>
        <begin position="45"/>
        <end position="64"/>
    </location>
</feature>
<comment type="similarity">
    <text evidence="5 15">Belongs to the cytochrome P450 family.</text>
</comment>
<evidence type="ECO:0000256" key="5">
    <source>
        <dbReference type="ARBA" id="ARBA00010617"/>
    </source>
</evidence>
<dbReference type="EMBL" id="CM002911">
    <property type="protein sequence ID" value="KMY94116.1"/>
    <property type="molecule type" value="Genomic_DNA"/>
</dbReference>
<evidence type="ECO:0000256" key="2">
    <source>
        <dbReference type="ARBA" id="ARBA00003690"/>
    </source>
</evidence>
<evidence type="ECO:0000256" key="10">
    <source>
        <dbReference type="ARBA" id="ARBA00023002"/>
    </source>
</evidence>
<evidence type="ECO:0000256" key="15">
    <source>
        <dbReference type="RuleBase" id="RU000461"/>
    </source>
</evidence>
<keyword evidence="7 14" id="KW-0479">Metal-binding</keyword>
<evidence type="ECO:0000256" key="13">
    <source>
        <dbReference type="ARBA" id="ARBA00023136"/>
    </source>
</evidence>
<evidence type="ECO:0000313" key="17">
    <source>
        <dbReference type="EMBL" id="KMY94116.1"/>
    </source>
</evidence>
<comment type="function">
    <text evidence="2">May be involved in the metabolism of insect hormones and in the breakdown of synthetic insecticides.</text>
</comment>
<dbReference type="PANTHER" id="PTHR24291:SF177">
    <property type="entry name" value="CYTOCHROME P450 4AA1-RELATED"/>
    <property type="match status" value="1"/>
</dbReference>
<keyword evidence="8" id="KW-0256">Endoplasmic reticulum</keyword>
<dbReference type="InterPro" id="IPR050196">
    <property type="entry name" value="Cytochrome_P450_Monoox"/>
</dbReference>
<feature type="binding site" description="axial binding residue" evidence="14">
    <location>
        <position position="482"/>
    </location>
    <ligand>
        <name>heme</name>
        <dbReference type="ChEBI" id="CHEBI:30413"/>
    </ligand>
    <ligandPart>
        <name>Fe</name>
        <dbReference type="ChEBI" id="CHEBI:18248"/>
    </ligandPart>
</feature>
<evidence type="ECO:0000256" key="8">
    <source>
        <dbReference type="ARBA" id="ARBA00022824"/>
    </source>
</evidence>
<dbReference type="PRINTS" id="PR00385">
    <property type="entry name" value="P450"/>
</dbReference>
<evidence type="ECO:0000256" key="1">
    <source>
        <dbReference type="ARBA" id="ARBA00001971"/>
    </source>
</evidence>
<dbReference type="GO" id="GO:0005789">
    <property type="term" value="C:endoplasmic reticulum membrane"/>
    <property type="evidence" value="ECO:0007669"/>
    <property type="project" value="UniProtKB-SubCell"/>
</dbReference>
<dbReference type="SUPFAM" id="SSF48264">
    <property type="entry name" value="Cytochrome P450"/>
    <property type="match status" value="1"/>
</dbReference>
<dbReference type="Proteomes" id="UP000035880">
    <property type="component" value="Chromosome 2R"/>
</dbReference>
<keyword evidence="11 14" id="KW-0408">Iron</keyword>
<dbReference type="PANTHER" id="PTHR24291">
    <property type="entry name" value="CYTOCHROME P450 FAMILY 4"/>
    <property type="match status" value="1"/>
</dbReference>
<dbReference type="InterPro" id="IPR002403">
    <property type="entry name" value="Cyt_P450_E_grp-IV"/>
</dbReference>
<dbReference type="GO" id="GO:0016705">
    <property type="term" value="F:oxidoreductase activity, acting on paired donors, with incorporation or reduction of molecular oxygen"/>
    <property type="evidence" value="ECO:0007669"/>
    <property type="project" value="InterPro"/>
</dbReference>
<evidence type="ECO:0000256" key="16">
    <source>
        <dbReference type="SAM" id="Phobius"/>
    </source>
</evidence>
<dbReference type="Bgee" id="FBgn0182901">
    <property type="expression patterns" value="Expressed in adult organism and 1 other cell type or tissue"/>
</dbReference>
<dbReference type="InterPro" id="IPR036396">
    <property type="entry name" value="Cyt_P450_sf"/>
</dbReference>
<dbReference type="GO" id="GO:0004497">
    <property type="term" value="F:monooxygenase activity"/>
    <property type="evidence" value="ECO:0007669"/>
    <property type="project" value="UniProtKB-KW"/>
</dbReference>
<proteinExistence type="inferred from homology"/>
<dbReference type="GO" id="GO:0005506">
    <property type="term" value="F:iron ion binding"/>
    <property type="evidence" value="ECO:0007669"/>
    <property type="project" value="InterPro"/>
</dbReference>
<keyword evidence="16" id="KW-0812">Transmembrane</keyword>
<keyword evidence="10 15" id="KW-0560">Oxidoreductase</keyword>
<evidence type="ECO:0000256" key="14">
    <source>
        <dbReference type="PIRSR" id="PIRSR602403-1"/>
    </source>
</evidence>
<dbReference type="Pfam" id="PF00067">
    <property type="entry name" value="p450"/>
    <property type="match status" value="1"/>
</dbReference>
<keyword evidence="13 16" id="KW-0472">Membrane</keyword>
<keyword evidence="16" id="KW-1133">Transmembrane helix</keyword>
<keyword evidence="12 15" id="KW-0503">Monooxygenase</keyword>
<comment type="cofactor">
    <cofactor evidence="1 14">
        <name>heme</name>
        <dbReference type="ChEBI" id="CHEBI:30413"/>
    </cofactor>
</comment>
<evidence type="ECO:0000256" key="4">
    <source>
        <dbReference type="ARBA" id="ARBA00004406"/>
    </source>
</evidence>